<dbReference type="PROSITE" id="PS51203">
    <property type="entry name" value="CS"/>
    <property type="match status" value="1"/>
</dbReference>
<reference evidence="11 12" key="1">
    <citation type="submission" date="2016-09" db="EMBL/GenBank/DDBJ databases">
        <title>Aspergillus awamori IFM 58123T.</title>
        <authorList>
            <person name="Kusuya Y."/>
            <person name="Shimizu M."/>
            <person name="Takahashi H."/>
            <person name="Yaguchi T."/>
        </authorList>
    </citation>
    <scope>NUCLEOTIDE SEQUENCE [LARGE SCALE GENOMIC DNA]</scope>
    <source>
        <strain evidence="11 12">IFM 58123</strain>
    </source>
</reference>
<evidence type="ECO:0000256" key="9">
    <source>
        <dbReference type="SAM" id="MobiDB-lite"/>
    </source>
</evidence>
<evidence type="ECO:0000259" key="10">
    <source>
        <dbReference type="PROSITE" id="PS51203"/>
    </source>
</evidence>
<dbReference type="GO" id="GO:0000981">
    <property type="term" value="F:DNA-binding transcription factor activity, RNA polymerase II-specific"/>
    <property type="evidence" value="ECO:0007669"/>
    <property type="project" value="InterPro"/>
</dbReference>
<dbReference type="Pfam" id="PF00172">
    <property type="entry name" value="Zn_clus"/>
    <property type="match status" value="1"/>
</dbReference>
<dbReference type="GO" id="GO:0051082">
    <property type="term" value="F:unfolded protein binding"/>
    <property type="evidence" value="ECO:0007669"/>
    <property type="project" value="TreeGrafter"/>
</dbReference>
<evidence type="ECO:0000313" key="12">
    <source>
        <dbReference type="Proteomes" id="UP000286921"/>
    </source>
</evidence>
<dbReference type="GO" id="GO:0003677">
    <property type="term" value="F:DNA binding"/>
    <property type="evidence" value="ECO:0007669"/>
    <property type="project" value="UniProtKB-KW"/>
</dbReference>
<feature type="domain" description="CS" evidence="10">
    <location>
        <begin position="30"/>
        <end position="124"/>
    </location>
</feature>
<dbReference type="InterPro" id="IPR008978">
    <property type="entry name" value="HSP20-like_chaperone"/>
</dbReference>
<dbReference type="InterPro" id="IPR007052">
    <property type="entry name" value="CS_dom"/>
</dbReference>
<feature type="compositionally biased region" description="Basic and acidic residues" evidence="9">
    <location>
        <begin position="12"/>
        <end position="28"/>
    </location>
</feature>
<keyword evidence="3" id="KW-0805">Transcription regulation</keyword>
<dbReference type="CDD" id="cd00067">
    <property type="entry name" value="GAL4"/>
    <property type="match status" value="1"/>
</dbReference>
<evidence type="ECO:0000256" key="5">
    <source>
        <dbReference type="ARBA" id="ARBA00023163"/>
    </source>
</evidence>
<dbReference type="Proteomes" id="UP000286921">
    <property type="component" value="Unassembled WGS sequence"/>
</dbReference>
<dbReference type="STRING" id="105351.A0A401KEY2"/>
<feature type="region of interest" description="Disordered" evidence="9">
    <location>
        <begin position="1"/>
        <end position="29"/>
    </location>
</feature>
<comment type="subcellular location">
    <subcellularLocation>
        <location evidence="1">Cytoplasm</location>
    </subcellularLocation>
</comment>
<dbReference type="InterPro" id="IPR037898">
    <property type="entry name" value="NudC_fam"/>
</dbReference>
<dbReference type="PANTHER" id="PTHR12356:SF3">
    <property type="entry name" value="NUCLEAR MIGRATION PROTEIN NUDC"/>
    <property type="match status" value="1"/>
</dbReference>
<dbReference type="Pfam" id="PF04969">
    <property type="entry name" value="CS"/>
    <property type="match status" value="1"/>
</dbReference>
<dbReference type="Gene3D" id="2.60.40.790">
    <property type="match status" value="1"/>
</dbReference>
<dbReference type="EMBL" id="BDHI01000001">
    <property type="protein sequence ID" value="GCB17789.1"/>
    <property type="molecule type" value="Genomic_DNA"/>
</dbReference>
<dbReference type="GO" id="GO:0005737">
    <property type="term" value="C:cytoplasm"/>
    <property type="evidence" value="ECO:0007669"/>
    <property type="project" value="UniProtKB-SubCell"/>
</dbReference>
<evidence type="ECO:0000256" key="1">
    <source>
        <dbReference type="ARBA" id="ARBA00004496"/>
    </source>
</evidence>
<proteinExistence type="predicted"/>
<dbReference type="PANTHER" id="PTHR12356">
    <property type="entry name" value="NUCLEAR MOVEMENT PROTEIN NUDC"/>
    <property type="match status" value="1"/>
</dbReference>
<organism evidence="11 12">
    <name type="scientific">Aspergillus awamori</name>
    <name type="common">Black koji mold</name>
    <dbReference type="NCBI Taxonomy" id="105351"/>
    <lineage>
        <taxon>Eukaryota</taxon>
        <taxon>Fungi</taxon>
        <taxon>Dikarya</taxon>
        <taxon>Ascomycota</taxon>
        <taxon>Pezizomycotina</taxon>
        <taxon>Eurotiomycetes</taxon>
        <taxon>Eurotiomycetidae</taxon>
        <taxon>Eurotiales</taxon>
        <taxon>Aspergillaceae</taxon>
        <taxon>Aspergillus</taxon>
    </lineage>
</organism>
<dbReference type="FunFam" id="2.60.40.790:FF:000001">
    <property type="entry name" value="Nuclear migration protein nudC"/>
    <property type="match status" value="1"/>
</dbReference>
<dbReference type="CDD" id="cd06467">
    <property type="entry name" value="p23_NUDC_like"/>
    <property type="match status" value="1"/>
</dbReference>
<keyword evidence="6" id="KW-0539">Nucleus</keyword>
<name>A0A401KEY2_ASPAW</name>
<evidence type="ECO:0000256" key="2">
    <source>
        <dbReference type="ARBA" id="ARBA00022490"/>
    </source>
</evidence>
<gene>
    <name evidence="11" type="ORF">AAWM_00674</name>
</gene>
<evidence type="ECO:0000256" key="3">
    <source>
        <dbReference type="ARBA" id="ARBA00023015"/>
    </source>
</evidence>
<dbReference type="SUPFAM" id="SSF49764">
    <property type="entry name" value="HSP20-like chaperones"/>
    <property type="match status" value="1"/>
</dbReference>
<comment type="function">
    <text evidence="7">Required for nuclear movement. May interact between microtubules and nuclei and/or may be involved in the generation of force used to move nuclei during interphase.</text>
</comment>
<dbReference type="GO" id="GO:0008270">
    <property type="term" value="F:zinc ion binding"/>
    <property type="evidence" value="ECO:0007669"/>
    <property type="project" value="InterPro"/>
</dbReference>
<keyword evidence="4" id="KW-0238">DNA-binding</keyword>
<dbReference type="InterPro" id="IPR036864">
    <property type="entry name" value="Zn2-C6_fun-type_DNA-bd_sf"/>
</dbReference>
<evidence type="ECO:0000256" key="8">
    <source>
        <dbReference type="ARBA" id="ARBA00068398"/>
    </source>
</evidence>
<accession>A0A401KEY2</accession>
<dbReference type="GO" id="GO:0006457">
    <property type="term" value="P:protein folding"/>
    <property type="evidence" value="ECO:0007669"/>
    <property type="project" value="TreeGrafter"/>
</dbReference>
<evidence type="ECO:0000256" key="6">
    <source>
        <dbReference type="ARBA" id="ARBA00023242"/>
    </source>
</evidence>
<dbReference type="InterPro" id="IPR001138">
    <property type="entry name" value="Zn2Cys6_DnaBD"/>
</dbReference>
<dbReference type="AlphaFoldDB" id="A0A401KEY2"/>
<keyword evidence="2" id="KW-0963">Cytoplasm</keyword>
<protein>
    <recommendedName>
        <fullName evidence="8">Nuclear movement protein nudC</fullName>
    </recommendedName>
</protein>
<sequence length="569" mass="64197">MADEQPPNPAELARREEEESARKAREAAEQAQLPYKWTQTIRDVEVTIPVASNIRGRDLDVVLTKTKIRVAIKGQEAFIDGEFPHPVIPDECSWTLESTSKPPGKEISIHLDKVNKVEWWAHVVTSAPKIDVTKITPENSSLSELDGETRAMVEKMMYDQRQKEMGGLTSDEQKKRDILKKFQEEHPEMDFSNAKIGLVWSGTPCDEEKPSCHRCQKLGFDCSYEPETKDSVSVFLASPPDSKAYCMSVDTVTKKINEILQLDSKSGPLPVVQALQHFHHGLTNPALGPGRAQSAMQAKIIQLGFNSPFLLHTIIAAATSHIRHMASDGRIYTLTETYHWQQAITQYSQEITTIGPKNTDSLISACLLLTIRSFALDEYDPLSSFVFSDDITSLSWLTLQGGLRHLIMATAQWKAGSMWWEVFMKSHAETADFFEDDRPGRVAIHPGLADLCGIDDTTTAKTSPYHAPARILTGLLSLERGVRSFALYTGFMGRLLPEFFAKLMQKDPPALILLSWWLGLMYGTEMYWVETRARSEITAITWYLGEGWEEFMRFPRECIEDYENACIPE</sequence>
<keyword evidence="12" id="KW-1185">Reference proteome</keyword>
<evidence type="ECO:0000256" key="4">
    <source>
        <dbReference type="ARBA" id="ARBA00023125"/>
    </source>
</evidence>
<evidence type="ECO:0000256" key="7">
    <source>
        <dbReference type="ARBA" id="ARBA00059400"/>
    </source>
</evidence>
<evidence type="ECO:0000313" key="11">
    <source>
        <dbReference type="EMBL" id="GCB17789.1"/>
    </source>
</evidence>
<comment type="caution">
    <text evidence="11">The sequence shown here is derived from an EMBL/GenBank/DDBJ whole genome shotgun (WGS) entry which is preliminary data.</text>
</comment>
<keyword evidence="5" id="KW-0804">Transcription</keyword>
<dbReference type="Gene3D" id="4.10.240.10">
    <property type="entry name" value="Zn(2)-C6 fungal-type DNA-binding domain"/>
    <property type="match status" value="1"/>
</dbReference>